<evidence type="ECO:0000313" key="1">
    <source>
        <dbReference type="EMBL" id="MCJ2379180.1"/>
    </source>
</evidence>
<dbReference type="Gene3D" id="3.40.630.10">
    <property type="entry name" value="Zn peptidases"/>
    <property type="match status" value="1"/>
</dbReference>
<dbReference type="Proteomes" id="UP001165444">
    <property type="component" value="Unassembled WGS sequence"/>
</dbReference>
<evidence type="ECO:0000313" key="2">
    <source>
        <dbReference type="Proteomes" id="UP001165444"/>
    </source>
</evidence>
<comment type="caution">
    <text evidence="1">The sequence shown here is derived from an EMBL/GenBank/DDBJ whole genome shotgun (WGS) entry which is preliminary data.</text>
</comment>
<dbReference type="SUPFAM" id="SSF53187">
    <property type="entry name" value="Zn-dependent exopeptidases"/>
    <property type="match status" value="1"/>
</dbReference>
<gene>
    <name evidence="1" type="ORF">MUN53_00835</name>
</gene>
<accession>A0ABT0BWY1</accession>
<reference evidence="1 2" key="1">
    <citation type="submission" date="2022-03" db="EMBL/GenBank/DDBJ databases">
        <title>Parabacteroides sp. nov. isolated from swine feces.</title>
        <authorList>
            <person name="Bak J.E."/>
        </authorList>
    </citation>
    <scope>NUCLEOTIDE SEQUENCE [LARGE SCALE GENOMIC DNA]</scope>
    <source>
        <strain evidence="1 2">AGMB00274</strain>
    </source>
</reference>
<keyword evidence="2" id="KW-1185">Reference proteome</keyword>
<name>A0ABT0BWY1_9BACT</name>
<dbReference type="EMBL" id="JAKZMM010000002">
    <property type="protein sequence ID" value="MCJ2379180.1"/>
    <property type="molecule type" value="Genomic_DNA"/>
</dbReference>
<sequence>MTYSELLQQLTVESQDNGEVFTRTNRLERIKSLLHESSYELLYAGKLALIYGKKGVTPAKARLLVSSHIDTVYTHCFCEETDTHWKGTFDNSATNTALLQLMLENKIGDHVLITFTGDEEIESRGAQEVKRWCSQQTWYPSAILVLDVTNEGWDDSVSFSIENDRGFDLLTAHQIISSIQESEQPCVFLHDALPDETWIYGEKQNPDDRSYPCLSLCLPVGGDMHSNTGCWLRKGEPKMYMKILSRLLESLA</sequence>
<organism evidence="1 2">
    <name type="scientific">Parabacteroides faecalis</name>
    <dbReference type="NCBI Taxonomy" id="2924040"/>
    <lineage>
        <taxon>Bacteria</taxon>
        <taxon>Pseudomonadati</taxon>
        <taxon>Bacteroidota</taxon>
        <taxon>Bacteroidia</taxon>
        <taxon>Bacteroidales</taxon>
        <taxon>Tannerellaceae</taxon>
        <taxon>Parabacteroides</taxon>
    </lineage>
</organism>
<dbReference type="RefSeq" id="WP_243323016.1">
    <property type="nucleotide sequence ID" value="NZ_JAKZMM010000002.1"/>
</dbReference>
<proteinExistence type="predicted"/>
<protein>
    <submittedName>
        <fullName evidence="1">M20 family metallopeptidase</fullName>
    </submittedName>
</protein>